<sequence length="151" mass="17341">MRVHYILSTSIAAALQETYELLDKSRLEQNKKLRNLAKDLGNQKDNIEDMEKKNQKLENQNNQLKKEKNSLYEEVMGVHRQVAGFALELDACNHRSPSVRKRESRRPTKFESPLSPRESSPSGSPTSSLPMFSKRSLSRQGSGNKDKRRKL</sequence>
<gene>
    <name evidence="2" type="ORF">CRE_17027</name>
</gene>
<dbReference type="AlphaFoldDB" id="E3N7X5"/>
<dbReference type="EMBL" id="DS268552">
    <property type="protein sequence ID" value="EFO89193.1"/>
    <property type="molecule type" value="Genomic_DNA"/>
</dbReference>
<feature type="region of interest" description="Disordered" evidence="1">
    <location>
        <begin position="44"/>
        <end position="65"/>
    </location>
</feature>
<feature type="compositionally biased region" description="Low complexity" evidence="1">
    <location>
        <begin position="112"/>
        <end position="130"/>
    </location>
</feature>
<feature type="region of interest" description="Disordered" evidence="1">
    <location>
        <begin position="89"/>
        <end position="151"/>
    </location>
</feature>
<reference evidence="2" key="1">
    <citation type="submission" date="2007-07" db="EMBL/GenBank/DDBJ databases">
        <title>PCAP assembly of the Caenorhabditis remanei genome.</title>
        <authorList>
            <consortium name="The Caenorhabditis remanei Sequencing Consortium"/>
            <person name="Wilson R.K."/>
        </authorList>
    </citation>
    <scope>NUCLEOTIDE SEQUENCE [LARGE SCALE GENOMIC DNA]</scope>
    <source>
        <strain evidence="2">PB4641</strain>
    </source>
</reference>
<dbReference type="eggNOG" id="ENOG502QPQQ">
    <property type="taxonomic scope" value="Eukaryota"/>
</dbReference>
<accession>E3N7X5</accession>
<evidence type="ECO:0000313" key="2">
    <source>
        <dbReference type="EMBL" id="EFO89193.1"/>
    </source>
</evidence>
<keyword evidence="3" id="KW-1185">Reference proteome</keyword>
<dbReference type="SUPFAM" id="SSF90257">
    <property type="entry name" value="Myosin rod fragments"/>
    <property type="match status" value="1"/>
</dbReference>
<protein>
    <submittedName>
        <fullName evidence="2">Uncharacterized protein</fullName>
    </submittedName>
</protein>
<name>E3N7X5_CAERE</name>
<organism evidence="3">
    <name type="scientific">Caenorhabditis remanei</name>
    <name type="common">Caenorhabditis vulgaris</name>
    <dbReference type="NCBI Taxonomy" id="31234"/>
    <lineage>
        <taxon>Eukaryota</taxon>
        <taxon>Metazoa</taxon>
        <taxon>Ecdysozoa</taxon>
        <taxon>Nematoda</taxon>
        <taxon>Chromadorea</taxon>
        <taxon>Rhabditida</taxon>
        <taxon>Rhabditina</taxon>
        <taxon>Rhabditomorpha</taxon>
        <taxon>Rhabditoidea</taxon>
        <taxon>Rhabditidae</taxon>
        <taxon>Peloderinae</taxon>
        <taxon>Caenorhabditis</taxon>
    </lineage>
</organism>
<evidence type="ECO:0000313" key="3">
    <source>
        <dbReference type="Proteomes" id="UP000008281"/>
    </source>
</evidence>
<dbReference type="InParanoid" id="E3N7X5"/>
<dbReference type="HOGENOM" id="CLU_1733178_0_0_1"/>
<evidence type="ECO:0000256" key="1">
    <source>
        <dbReference type="SAM" id="MobiDB-lite"/>
    </source>
</evidence>
<dbReference type="Proteomes" id="UP000008281">
    <property type="component" value="Unassembled WGS sequence"/>
</dbReference>
<feature type="compositionally biased region" description="Basic and acidic residues" evidence="1">
    <location>
        <begin position="44"/>
        <end position="56"/>
    </location>
</feature>
<proteinExistence type="predicted"/>